<accession>A0A840J7V7</accession>
<dbReference type="InterPro" id="IPR045618">
    <property type="entry name" value="DUF6444"/>
</dbReference>
<dbReference type="PANTHER" id="PTHR33678">
    <property type="entry name" value="BLL1576 PROTEIN"/>
    <property type="match status" value="1"/>
</dbReference>
<dbReference type="Proteomes" id="UP000581769">
    <property type="component" value="Unassembled WGS sequence"/>
</dbReference>
<gene>
    <name evidence="5" type="ORF">BJY18_007029</name>
</gene>
<feature type="domain" description="Transposase IS66 central" evidence="2">
    <location>
        <begin position="171"/>
        <end position="344"/>
    </location>
</feature>
<feature type="compositionally biased region" description="Basic and acidic residues" evidence="1">
    <location>
        <begin position="38"/>
        <end position="49"/>
    </location>
</feature>
<dbReference type="Pfam" id="PF20042">
    <property type="entry name" value="DUF6444"/>
    <property type="match status" value="1"/>
</dbReference>
<organism evidence="5 6">
    <name type="scientific">Amycolatopsis jiangsuensis</name>
    <dbReference type="NCBI Taxonomy" id="1181879"/>
    <lineage>
        <taxon>Bacteria</taxon>
        <taxon>Bacillati</taxon>
        <taxon>Actinomycetota</taxon>
        <taxon>Actinomycetes</taxon>
        <taxon>Pseudonocardiales</taxon>
        <taxon>Pseudonocardiaceae</taxon>
        <taxon>Amycolatopsis</taxon>
    </lineage>
</organism>
<evidence type="ECO:0000259" key="2">
    <source>
        <dbReference type="Pfam" id="PF03050"/>
    </source>
</evidence>
<protein>
    <submittedName>
        <fullName evidence="5">Transposase</fullName>
    </submittedName>
</protein>
<comment type="caution">
    <text evidence="5">The sequence shown here is derived from an EMBL/GenBank/DDBJ whole genome shotgun (WGS) entry which is preliminary data.</text>
</comment>
<dbReference type="AlphaFoldDB" id="A0A840J7V7"/>
<dbReference type="EMBL" id="JACHMG010000001">
    <property type="protein sequence ID" value="MBB4689544.1"/>
    <property type="molecule type" value="Genomic_DNA"/>
</dbReference>
<evidence type="ECO:0000313" key="6">
    <source>
        <dbReference type="Proteomes" id="UP000581769"/>
    </source>
</evidence>
<evidence type="ECO:0000256" key="1">
    <source>
        <dbReference type="SAM" id="MobiDB-lite"/>
    </source>
</evidence>
<reference evidence="5 6" key="1">
    <citation type="submission" date="2020-08" db="EMBL/GenBank/DDBJ databases">
        <title>Sequencing the genomes of 1000 actinobacteria strains.</title>
        <authorList>
            <person name="Klenk H.-P."/>
        </authorList>
    </citation>
    <scope>NUCLEOTIDE SEQUENCE [LARGE SCALE GENOMIC DNA]</scope>
    <source>
        <strain evidence="5 6">DSM 45859</strain>
    </source>
</reference>
<sequence length="353" mass="37700">MPGSEGVSLERLLARLEELESRVAVLEVRNVELERENAELRGENTELKRRLAQNSRNSSKPPSADGLEQSPPPRSLRRKTGRKPGKQPGAQGFSLALVEDPDEIIDHTPGCCRGCGTGLGTAVAVGVVRRQVTDIAPAVATVTEHRLHKRRCGCGQVTTAEAPAGIAAPASYGPNLRTWVVYALVFQHIPVARVVELVTDLSGARPSTGWVCQVLRDTAAALVQVEKLIRTLLTAAHILHVDETGAKVTGARWWLHVAATETLTSYHLGRSRGRAAIDEFGVLDGFAGTLVHDAWASYNGYAGCEHALCGAHIARELVAASETHPGQRWPAQALDALFGLNAAAHDAASSTGR</sequence>
<dbReference type="InterPro" id="IPR004291">
    <property type="entry name" value="Transposase_IS66_central"/>
</dbReference>
<dbReference type="InterPro" id="IPR052344">
    <property type="entry name" value="Transposase-related"/>
</dbReference>
<keyword evidence="6" id="KW-1185">Reference proteome</keyword>
<proteinExistence type="predicted"/>
<dbReference type="PANTHER" id="PTHR33678:SF1">
    <property type="entry name" value="BLL1576 PROTEIN"/>
    <property type="match status" value="1"/>
</dbReference>
<dbReference type="Pfam" id="PF03050">
    <property type="entry name" value="DDE_Tnp_IS66"/>
    <property type="match status" value="1"/>
</dbReference>
<feature type="compositionally biased region" description="Basic residues" evidence="1">
    <location>
        <begin position="75"/>
        <end position="85"/>
    </location>
</feature>
<evidence type="ECO:0000259" key="3">
    <source>
        <dbReference type="Pfam" id="PF13005"/>
    </source>
</evidence>
<feature type="domain" description="DUF6444" evidence="4">
    <location>
        <begin position="17"/>
        <end position="92"/>
    </location>
</feature>
<evidence type="ECO:0000259" key="4">
    <source>
        <dbReference type="Pfam" id="PF20042"/>
    </source>
</evidence>
<dbReference type="InterPro" id="IPR024474">
    <property type="entry name" value="Znf_dom_IS66"/>
</dbReference>
<dbReference type="RefSeq" id="WP_184784063.1">
    <property type="nucleotide sequence ID" value="NZ_JACHMG010000001.1"/>
</dbReference>
<feature type="region of interest" description="Disordered" evidence="1">
    <location>
        <begin position="38"/>
        <end position="92"/>
    </location>
</feature>
<feature type="compositionally biased region" description="Polar residues" evidence="1">
    <location>
        <begin position="52"/>
        <end position="61"/>
    </location>
</feature>
<dbReference type="Pfam" id="PF13005">
    <property type="entry name" value="zf-IS66"/>
    <property type="match status" value="1"/>
</dbReference>
<dbReference type="NCBIfam" id="NF033517">
    <property type="entry name" value="transpos_IS66"/>
    <property type="match status" value="1"/>
</dbReference>
<name>A0A840J7V7_9PSEU</name>
<feature type="domain" description="Transposase IS66 zinc-finger binding" evidence="3">
    <location>
        <begin position="110"/>
        <end position="154"/>
    </location>
</feature>
<evidence type="ECO:0000313" key="5">
    <source>
        <dbReference type="EMBL" id="MBB4689544.1"/>
    </source>
</evidence>